<feature type="transmembrane region" description="Helical" evidence="1">
    <location>
        <begin position="157"/>
        <end position="177"/>
    </location>
</feature>
<accession>A0A1R0XV36</accession>
<organism evidence="2 3">
    <name type="scientific">Paenibacillus odorifer</name>
    <dbReference type="NCBI Taxonomy" id="189426"/>
    <lineage>
        <taxon>Bacteria</taxon>
        <taxon>Bacillati</taxon>
        <taxon>Bacillota</taxon>
        <taxon>Bacilli</taxon>
        <taxon>Bacillales</taxon>
        <taxon>Paenibacillaceae</taxon>
        <taxon>Paenibacillus</taxon>
    </lineage>
</organism>
<comment type="caution">
    <text evidence="2">The sequence shown here is derived from an EMBL/GenBank/DDBJ whole genome shotgun (WGS) entry which is preliminary data.</text>
</comment>
<feature type="transmembrane region" description="Helical" evidence="1">
    <location>
        <begin position="382"/>
        <end position="400"/>
    </location>
</feature>
<dbReference type="Proteomes" id="UP000187439">
    <property type="component" value="Unassembled WGS sequence"/>
</dbReference>
<reference evidence="2 3" key="1">
    <citation type="submission" date="2016-10" db="EMBL/GenBank/DDBJ databases">
        <title>Paenibacillus species isolates.</title>
        <authorList>
            <person name="Beno S.M."/>
        </authorList>
    </citation>
    <scope>NUCLEOTIDE SEQUENCE [LARGE SCALE GENOMIC DNA]</scope>
    <source>
        <strain evidence="2 3">FSL H7-0710</strain>
    </source>
</reference>
<evidence type="ECO:0008006" key="4">
    <source>
        <dbReference type="Google" id="ProtNLM"/>
    </source>
</evidence>
<keyword evidence="1" id="KW-0812">Transmembrane</keyword>
<dbReference type="OrthoDB" id="9800627at2"/>
<feature type="transmembrane region" description="Helical" evidence="1">
    <location>
        <begin position="321"/>
        <end position="346"/>
    </location>
</feature>
<dbReference type="RefSeq" id="WP_076120122.1">
    <property type="nucleotide sequence ID" value="NZ_MPTC01000016.1"/>
</dbReference>
<evidence type="ECO:0000313" key="2">
    <source>
        <dbReference type="EMBL" id="OMD38827.1"/>
    </source>
</evidence>
<keyword evidence="1" id="KW-0472">Membrane</keyword>
<evidence type="ECO:0000313" key="3">
    <source>
        <dbReference type="Proteomes" id="UP000187439"/>
    </source>
</evidence>
<feature type="transmembrane region" description="Helical" evidence="1">
    <location>
        <begin position="197"/>
        <end position="216"/>
    </location>
</feature>
<proteinExistence type="predicted"/>
<feature type="transmembrane region" description="Helical" evidence="1">
    <location>
        <begin position="127"/>
        <end position="150"/>
    </location>
</feature>
<keyword evidence="1" id="KW-1133">Transmembrane helix</keyword>
<sequence length="416" mass="47833">MSMEGLLQVKQYETRQELDVDGNSFYILSFDQSSHIKVSPRAKEIIDKLDGTNSNEEIINDLNAKGISITDKEFDYFIKKFLVPKNMMTNSSNKSGEKKKSYLWLHLPIIESSKFRGLYSILKYLLYSRWVVIPLLIIVSICGVFSVMHLSKYPTDIFNNLNTILVIFLVYLSMFIHELGHATAAYKYDVNVGKIGIGIYLTYFVFFIDMTNTWRLDKNKRIINDVSGMYFQVLTTIPIFVCYMISHNISLLIGIVLILMTSAMNLIPFLRMDGYWLLSDYLNVQNIQVKAFKSIKEMTVELINAKRARKMDENYSISKSVYVYGIYSSVYVLTTCLIILSLLYSVMGLIQNHDLLINKFISLQQNIIHGNISNVLVDLNNLFILFIPVIFVVSLLASFLKRLYLTLKIKGGLKAQ</sequence>
<protein>
    <recommendedName>
        <fullName evidence="4">Peptide zinc metalloprotease protein</fullName>
    </recommendedName>
</protein>
<dbReference type="EMBL" id="MPTC01000016">
    <property type="protein sequence ID" value="OMD38827.1"/>
    <property type="molecule type" value="Genomic_DNA"/>
</dbReference>
<dbReference type="AlphaFoldDB" id="A0A1R0XV36"/>
<evidence type="ECO:0000256" key="1">
    <source>
        <dbReference type="SAM" id="Phobius"/>
    </source>
</evidence>
<name>A0A1R0XV36_9BACL</name>
<gene>
    <name evidence="2" type="ORF">BSK52_18100</name>
</gene>